<organism evidence="1">
    <name type="scientific">marine sediment metagenome</name>
    <dbReference type="NCBI Taxonomy" id="412755"/>
    <lineage>
        <taxon>unclassified sequences</taxon>
        <taxon>metagenomes</taxon>
        <taxon>ecological metagenomes</taxon>
    </lineage>
</organism>
<accession>X1PE10</accession>
<dbReference type="EMBL" id="BARV01033029">
    <property type="protein sequence ID" value="GAI40721.1"/>
    <property type="molecule type" value="Genomic_DNA"/>
</dbReference>
<gene>
    <name evidence="1" type="ORF">S06H3_51987</name>
</gene>
<comment type="caution">
    <text evidence="1">The sequence shown here is derived from an EMBL/GenBank/DDBJ whole genome shotgun (WGS) entry which is preliminary data.</text>
</comment>
<dbReference type="AlphaFoldDB" id="X1PE10"/>
<name>X1PE10_9ZZZZ</name>
<proteinExistence type="predicted"/>
<reference evidence="1" key="1">
    <citation type="journal article" date="2014" name="Front. Microbiol.">
        <title>High frequency of phylogenetically diverse reductive dehalogenase-homologous genes in deep subseafloor sedimentary metagenomes.</title>
        <authorList>
            <person name="Kawai M."/>
            <person name="Futagami T."/>
            <person name="Toyoda A."/>
            <person name="Takaki Y."/>
            <person name="Nishi S."/>
            <person name="Hori S."/>
            <person name="Arai W."/>
            <person name="Tsubouchi T."/>
            <person name="Morono Y."/>
            <person name="Uchiyama I."/>
            <person name="Ito T."/>
            <person name="Fujiyama A."/>
            <person name="Inagaki F."/>
            <person name="Takami H."/>
        </authorList>
    </citation>
    <scope>NUCLEOTIDE SEQUENCE</scope>
    <source>
        <strain evidence="1">Expedition CK06-06</strain>
    </source>
</reference>
<feature type="non-terminal residue" evidence="1">
    <location>
        <position position="1"/>
    </location>
</feature>
<evidence type="ECO:0000313" key="1">
    <source>
        <dbReference type="EMBL" id="GAI40721.1"/>
    </source>
</evidence>
<protein>
    <submittedName>
        <fullName evidence="1">Uncharacterized protein</fullName>
    </submittedName>
</protein>
<sequence length="46" mass="4865">IEIVVAGGRGGHSAVITPWALHSEAIIEPICLPNGDIAKSIKNFRI</sequence>